<dbReference type="GO" id="GO:0061630">
    <property type="term" value="F:ubiquitin protein ligase activity"/>
    <property type="evidence" value="ECO:0007669"/>
    <property type="project" value="UniProtKB-EC"/>
</dbReference>
<dbReference type="PANTHER" id="PTHR22937">
    <property type="entry name" value="E3 UBIQUITIN-PROTEIN LIGASE RNF165"/>
    <property type="match status" value="1"/>
</dbReference>
<keyword evidence="8" id="KW-0862">Zinc</keyword>
<evidence type="ECO:0000256" key="8">
    <source>
        <dbReference type="ARBA" id="ARBA00022833"/>
    </source>
</evidence>
<evidence type="ECO:0000256" key="7">
    <source>
        <dbReference type="ARBA" id="ARBA00022786"/>
    </source>
</evidence>
<keyword evidence="7" id="KW-0833">Ubl conjugation pathway</keyword>
<dbReference type="AlphaFoldDB" id="A0A0N0VGQ6"/>
<evidence type="ECO:0000256" key="1">
    <source>
        <dbReference type="ARBA" id="ARBA00000900"/>
    </source>
</evidence>
<keyword evidence="13" id="KW-1185">Reference proteome</keyword>
<keyword evidence="4" id="KW-0808">Transferase</keyword>
<reference evidence="12 13" key="1">
    <citation type="submission" date="2015-07" db="EMBL/GenBank/DDBJ databases">
        <title>High-quality genome of monoxenous trypanosomatid Leptomonas pyrrhocoris.</title>
        <authorList>
            <person name="Flegontov P."/>
            <person name="Butenko A."/>
            <person name="Firsov S."/>
            <person name="Vlcek C."/>
            <person name="Logacheva M.D."/>
            <person name="Field M."/>
            <person name="Filatov D."/>
            <person name="Flegontova O."/>
            <person name="Gerasimov E."/>
            <person name="Jackson A.P."/>
            <person name="Kelly S."/>
            <person name="Opperdoes F."/>
            <person name="O'Reilly A."/>
            <person name="Votypka J."/>
            <person name="Yurchenko V."/>
            <person name="Lukes J."/>
        </authorList>
    </citation>
    <scope>NUCLEOTIDE SEQUENCE [LARGE SCALE GENOMIC DNA]</scope>
    <source>
        <strain evidence="12">H10</strain>
    </source>
</reference>
<evidence type="ECO:0000256" key="10">
    <source>
        <dbReference type="SAM" id="MobiDB-lite"/>
    </source>
</evidence>
<dbReference type="VEuPathDB" id="TriTrypDB:LpyrH10_03_1770"/>
<dbReference type="InterPro" id="IPR001841">
    <property type="entry name" value="Znf_RING"/>
</dbReference>
<sequence>MGVPDTPPTSQTPDVEVVADTTSPHADRDPVLEQQLDTLDIDEDFRESIRAMTPNTRRDVLNDIIRHQQYVGVEEASNTFGMPVNALGEPVFVFAPDGPGGMGGEHDGSHENSDEHDWMNDEAEEEEDVLDLSDDARHHGARPLYPMRPLFAFSRRVADSERDFRHPRSHAFGEHRDGPMNITDFLQLVVQHIGEHPGEALGRQGRAATAQQQQQRSALEERVISLHNLLGMLQQANTLQSMGLDRDIDDMSYEELLALEERIGNVSKGVPPALLESCMTRVEAPAPDETCPICQEELNASASDGTGTAPPPVGADKLCVKLVNCPHMFHTACLKQWLAHNKTCPVCKQEVLPQK</sequence>
<comment type="caution">
    <text evidence="12">The sequence shown here is derived from an EMBL/GenBank/DDBJ whole genome shotgun (WGS) entry which is preliminary data.</text>
</comment>
<dbReference type="SUPFAM" id="SSF57850">
    <property type="entry name" value="RING/U-box"/>
    <property type="match status" value="1"/>
</dbReference>
<evidence type="ECO:0000256" key="6">
    <source>
        <dbReference type="ARBA" id="ARBA00022771"/>
    </source>
</evidence>
<dbReference type="OrthoDB" id="8062037at2759"/>
<keyword evidence="6 9" id="KW-0863">Zinc-finger</keyword>
<accession>A0A0N0VGQ6</accession>
<proteinExistence type="predicted"/>
<dbReference type="PANTHER" id="PTHR22937:SF65">
    <property type="entry name" value="E3 UBIQUITIN-PROTEIN LIGASE ARK2C"/>
    <property type="match status" value="1"/>
</dbReference>
<dbReference type="RefSeq" id="XP_015662253.1">
    <property type="nucleotide sequence ID" value="XM_015798775.1"/>
</dbReference>
<evidence type="ECO:0000256" key="9">
    <source>
        <dbReference type="PROSITE-ProRule" id="PRU00175"/>
    </source>
</evidence>
<dbReference type="EMBL" id="LGTL01000003">
    <property type="protein sequence ID" value="KPA83814.1"/>
    <property type="molecule type" value="Genomic_DNA"/>
</dbReference>
<dbReference type="Gene3D" id="3.30.40.10">
    <property type="entry name" value="Zinc/RING finger domain, C3HC4 (zinc finger)"/>
    <property type="match status" value="1"/>
</dbReference>
<dbReference type="Proteomes" id="UP000037923">
    <property type="component" value="Unassembled WGS sequence"/>
</dbReference>
<dbReference type="InterPro" id="IPR045191">
    <property type="entry name" value="MBR1/2-like"/>
</dbReference>
<name>A0A0N0VGQ6_LEPPY</name>
<protein>
    <recommendedName>
        <fullName evidence="3">RING-type E3 ubiquitin transferase</fullName>
        <ecNumber evidence="3">2.3.2.27</ecNumber>
    </recommendedName>
</protein>
<evidence type="ECO:0000259" key="11">
    <source>
        <dbReference type="PROSITE" id="PS50089"/>
    </source>
</evidence>
<dbReference type="GO" id="GO:0008270">
    <property type="term" value="F:zinc ion binding"/>
    <property type="evidence" value="ECO:0007669"/>
    <property type="project" value="UniProtKB-KW"/>
</dbReference>
<dbReference type="OMA" id="NDIIRHQ"/>
<evidence type="ECO:0000256" key="2">
    <source>
        <dbReference type="ARBA" id="ARBA00004906"/>
    </source>
</evidence>
<dbReference type="SMART" id="SM00184">
    <property type="entry name" value="RING"/>
    <property type="match status" value="1"/>
</dbReference>
<dbReference type="PROSITE" id="PS50089">
    <property type="entry name" value="ZF_RING_2"/>
    <property type="match status" value="1"/>
</dbReference>
<feature type="region of interest" description="Disordered" evidence="10">
    <location>
        <begin position="99"/>
        <end position="125"/>
    </location>
</feature>
<dbReference type="InterPro" id="IPR013083">
    <property type="entry name" value="Znf_RING/FYVE/PHD"/>
</dbReference>
<evidence type="ECO:0000313" key="13">
    <source>
        <dbReference type="Proteomes" id="UP000037923"/>
    </source>
</evidence>
<evidence type="ECO:0000256" key="5">
    <source>
        <dbReference type="ARBA" id="ARBA00022723"/>
    </source>
</evidence>
<keyword evidence="5" id="KW-0479">Metal-binding</keyword>
<organism evidence="12 13">
    <name type="scientific">Leptomonas pyrrhocoris</name>
    <name type="common">Firebug parasite</name>
    <dbReference type="NCBI Taxonomy" id="157538"/>
    <lineage>
        <taxon>Eukaryota</taxon>
        <taxon>Discoba</taxon>
        <taxon>Euglenozoa</taxon>
        <taxon>Kinetoplastea</taxon>
        <taxon>Metakinetoplastina</taxon>
        <taxon>Trypanosomatida</taxon>
        <taxon>Trypanosomatidae</taxon>
        <taxon>Leishmaniinae</taxon>
        <taxon>Leptomonas</taxon>
    </lineage>
</organism>
<dbReference type="Pfam" id="PF12678">
    <property type="entry name" value="zf-rbx1"/>
    <property type="match status" value="1"/>
</dbReference>
<feature type="region of interest" description="Disordered" evidence="10">
    <location>
        <begin position="1"/>
        <end position="35"/>
    </location>
</feature>
<evidence type="ECO:0000256" key="3">
    <source>
        <dbReference type="ARBA" id="ARBA00012483"/>
    </source>
</evidence>
<feature type="compositionally biased region" description="Basic and acidic residues" evidence="10">
    <location>
        <begin position="104"/>
        <end position="119"/>
    </location>
</feature>
<evidence type="ECO:0000313" key="12">
    <source>
        <dbReference type="EMBL" id="KPA83814.1"/>
    </source>
</evidence>
<gene>
    <name evidence="12" type="ORF">ABB37_02026</name>
</gene>
<dbReference type="EC" id="2.3.2.27" evidence="3"/>
<evidence type="ECO:0000256" key="4">
    <source>
        <dbReference type="ARBA" id="ARBA00022679"/>
    </source>
</evidence>
<dbReference type="InterPro" id="IPR024766">
    <property type="entry name" value="Znf_RING_H2"/>
</dbReference>
<dbReference type="GeneID" id="26902321"/>
<feature type="domain" description="RING-type" evidence="11">
    <location>
        <begin position="291"/>
        <end position="348"/>
    </location>
</feature>
<comment type="pathway">
    <text evidence="2">Protein modification; protein ubiquitination.</text>
</comment>
<comment type="catalytic activity">
    <reaction evidence="1">
        <text>S-ubiquitinyl-[E2 ubiquitin-conjugating enzyme]-L-cysteine + [acceptor protein]-L-lysine = [E2 ubiquitin-conjugating enzyme]-L-cysteine + N(6)-ubiquitinyl-[acceptor protein]-L-lysine.</text>
        <dbReference type="EC" id="2.3.2.27"/>
    </reaction>
</comment>